<comment type="caution">
    <text evidence="2">The sequence shown here is derived from an EMBL/GenBank/DDBJ whole genome shotgun (WGS) entry which is preliminary data.</text>
</comment>
<protein>
    <submittedName>
        <fullName evidence="2">Uncharacterized protein</fullName>
    </submittedName>
</protein>
<dbReference type="AlphaFoldDB" id="A0AAD7BTW0"/>
<keyword evidence="3" id="KW-1185">Reference proteome</keyword>
<evidence type="ECO:0000313" key="3">
    <source>
        <dbReference type="Proteomes" id="UP001221142"/>
    </source>
</evidence>
<feature type="non-terminal residue" evidence="2">
    <location>
        <position position="129"/>
    </location>
</feature>
<organism evidence="2 3">
    <name type="scientific">Roridomyces roridus</name>
    <dbReference type="NCBI Taxonomy" id="1738132"/>
    <lineage>
        <taxon>Eukaryota</taxon>
        <taxon>Fungi</taxon>
        <taxon>Dikarya</taxon>
        <taxon>Basidiomycota</taxon>
        <taxon>Agaricomycotina</taxon>
        <taxon>Agaricomycetes</taxon>
        <taxon>Agaricomycetidae</taxon>
        <taxon>Agaricales</taxon>
        <taxon>Marasmiineae</taxon>
        <taxon>Mycenaceae</taxon>
        <taxon>Roridomyces</taxon>
    </lineage>
</organism>
<gene>
    <name evidence="2" type="ORF">FB45DRAFT_746685</name>
</gene>
<sequence>PSVVWAGYSSLILVASAHLRAWTVQVSTEPTTRIFPRRWIDATGSKVMDQWNAAARAVMGLLVFHPGVTQAQLRWRLRSVYDRQEVNEILRYLCDAGFVSVRGEGLLPANDEEEGRLSLFVGSRHWYQA</sequence>
<name>A0AAD7BTW0_9AGAR</name>
<proteinExistence type="predicted"/>
<feature type="chain" id="PRO_5041915759" evidence="1">
    <location>
        <begin position="22"/>
        <end position="129"/>
    </location>
</feature>
<evidence type="ECO:0000313" key="2">
    <source>
        <dbReference type="EMBL" id="KAJ7630525.1"/>
    </source>
</evidence>
<accession>A0AAD7BTW0</accession>
<evidence type="ECO:0000256" key="1">
    <source>
        <dbReference type="SAM" id="SignalP"/>
    </source>
</evidence>
<dbReference type="Proteomes" id="UP001221142">
    <property type="component" value="Unassembled WGS sequence"/>
</dbReference>
<keyword evidence="1" id="KW-0732">Signal</keyword>
<feature type="signal peptide" evidence="1">
    <location>
        <begin position="1"/>
        <end position="21"/>
    </location>
</feature>
<dbReference type="EMBL" id="JARKIF010000009">
    <property type="protein sequence ID" value="KAJ7630525.1"/>
    <property type="molecule type" value="Genomic_DNA"/>
</dbReference>
<reference evidence="2" key="1">
    <citation type="submission" date="2023-03" db="EMBL/GenBank/DDBJ databases">
        <title>Massive genome expansion in bonnet fungi (Mycena s.s.) driven by repeated elements and novel gene families across ecological guilds.</title>
        <authorList>
            <consortium name="Lawrence Berkeley National Laboratory"/>
            <person name="Harder C.B."/>
            <person name="Miyauchi S."/>
            <person name="Viragh M."/>
            <person name="Kuo A."/>
            <person name="Thoen E."/>
            <person name="Andreopoulos B."/>
            <person name="Lu D."/>
            <person name="Skrede I."/>
            <person name="Drula E."/>
            <person name="Henrissat B."/>
            <person name="Morin E."/>
            <person name="Kohler A."/>
            <person name="Barry K."/>
            <person name="LaButti K."/>
            <person name="Morin E."/>
            <person name="Salamov A."/>
            <person name="Lipzen A."/>
            <person name="Mereny Z."/>
            <person name="Hegedus B."/>
            <person name="Baldrian P."/>
            <person name="Stursova M."/>
            <person name="Weitz H."/>
            <person name="Taylor A."/>
            <person name="Grigoriev I.V."/>
            <person name="Nagy L.G."/>
            <person name="Martin F."/>
            <person name="Kauserud H."/>
        </authorList>
    </citation>
    <scope>NUCLEOTIDE SEQUENCE</scope>
    <source>
        <strain evidence="2">9284</strain>
    </source>
</reference>